<keyword evidence="5" id="KW-1185">Reference proteome</keyword>
<dbReference type="GO" id="GO:0080120">
    <property type="term" value="P:CAAX-box protein maturation"/>
    <property type="evidence" value="ECO:0007669"/>
    <property type="project" value="UniProtKB-ARBA"/>
</dbReference>
<feature type="transmembrane region" description="Helical" evidence="2">
    <location>
        <begin position="55"/>
        <end position="78"/>
    </location>
</feature>
<dbReference type="OrthoDB" id="1523022at2"/>
<dbReference type="GO" id="GO:0004175">
    <property type="term" value="F:endopeptidase activity"/>
    <property type="evidence" value="ECO:0007669"/>
    <property type="project" value="UniProtKB-ARBA"/>
</dbReference>
<evidence type="ECO:0000259" key="3">
    <source>
        <dbReference type="Pfam" id="PF02517"/>
    </source>
</evidence>
<protein>
    <submittedName>
        <fullName evidence="4">Membrane protease YdiL (CAAX protease family)</fullName>
    </submittedName>
</protein>
<gene>
    <name evidence="4" type="ORF">SAMN05877753_102319</name>
</gene>
<evidence type="ECO:0000256" key="1">
    <source>
        <dbReference type="SAM" id="MobiDB-lite"/>
    </source>
</evidence>
<feature type="transmembrane region" description="Helical" evidence="2">
    <location>
        <begin position="99"/>
        <end position="119"/>
    </location>
</feature>
<keyword evidence="4" id="KW-0645">Protease</keyword>
<feature type="domain" description="CAAX prenyl protease 2/Lysostaphin resistance protein A-like" evidence="3">
    <location>
        <begin position="99"/>
        <end position="180"/>
    </location>
</feature>
<dbReference type="AlphaFoldDB" id="A0A285CKP3"/>
<sequence length="309" mass="35824">MKKQSEIIKSLTDRQLLINLYATQLIILVITIILSFVFFGDLSTLFLLIKWNDGAAYLIGFIAGLLVVGLDVLMARLLPPQFFDDGGINERIFLKRHPLHILFLAVIIGVSEELLFRGILQNTLGWFWASLIFALIHFRYLSHWYLSLNITLLSLFIGYVYILSENLIAPIILHITVDFLLGLFLKIQKKVKKKVSRTLEMEHRQPDNVGKPGALPPRSLVHKNKRKNKKAKVKVKEQQMDDQQTDQQEVPKKRILKYPLIRLLAFLFILLPLTIIYFYAYWMSERNIDNPASQETYFEPIQLDGSNNK</sequence>
<reference evidence="4 5" key="1">
    <citation type="submission" date="2017-08" db="EMBL/GenBank/DDBJ databases">
        <authorList>
            <person name="de Groot N.N."/>
        </authorList>
    </citation>
    <scope>NUCLEOTIDE SEQUENCE [LARGE SCALE GENOMIC DNA]</scope>
    <source>
        <strain evidence="4 5">JC228</strain>
    </source>
</reference>
<dbReference type="InterPro" id="IPR003675">
    <property type="entry name" value="Rce1/LyrA-like_dom"/>
</dbReference>
<keyword evidence="4" id="KW-0378">Hydrolase</keyword>
<proteinExistence type="predicted"/>
<feature type="transmembrane region" description="Helical" evidence="2">
    <location>
        <begin position="168"/>
        <end position="187"/>
    </location>
</feature>
<feature type="transmembrane region" description="Helical" evidence="2">
    <location>
        <begin position="125"/>
        <end position="141"/>
    </location>
</feature>
<feature type="region of interest" description="Disordered" evidence="1">
    <location>
        <begin position="202"/>
        <end position="248"/>
    </location>
</feature>
<dbReference type="EMBL" id="OAOP01000002">
    <property type="protein sequence ID" value="SNX68110.1"/>
    <property type="molecule type" value="Genomic_DNA"/>
</dbReference>
<organism evidence="4 5">
    <name type="scientific">Bacillus oleivorans</name>
    <dbReference type="NCBI Taxonomy" id="1448271"/>
    <lineage>
        <taxon>Bacteria</taxon>
        <taxon>Bacillati</taxon>
        <taxon>Bacillota</taxon>
        <taxon>Bacilli</taxon>
        <taxon>Bacillales</taxon>
        <taxon>Bacillaceae</taxon>
        <taxon>Bacillus</taxon>
    </lineage>
</organism>
<keyword evidence="2" id="KW-0472">Membrane</keyword>
<keyword evidence="2" id="KW-1133">Transmembrane helix</keyword>
<feature type="compositionally biased region" description="Basic residues" evidence="1">
    <location>
        <begin position="220"/>
        <end position="233"/>
    </location>
</feature>
<evidence type="ECO:0000313" key="5">
    <source>
        <dbReference type="Proteomes" id="UP000219546"/>
    </source>
</evidence>
<evidence type="ECO:0000256" key="2">
    <source>
        <dbReference type="SAM" id="Phobius"/>
    </source>
</evidence>
<feature type="transmembrane region" description="Helical" evidence="2">
    <location>
        <begin position="21"/>
        <end position="49"/>
    </location>
</feature>
<evidence type="ECO:0000313" key="4">
    <source>
        <dbReference type="EMBL" id="SNX68110.1"/>
    </source>
</evidence>
<feature type="transmembrane region" description="Helical" evidence="2">
    <location>
        <begin position="260"/>
        <end position="282"/>
    </location>
</feature>
<dbReference type="GO" id="GO:0006508">
    <property type="term" value="P:proteolysis"/>
    <property type="evidence" value="ECO:0007669"/>
    <property type="project" value="UniProtKB-KW"/>
</dbReference>
<dbReference type="Proteomes" id="UP000219546">
    <property type="component" value="Unassembled WGS sequence"/>
</dbReference>
<accession>A0A285CKP3</accession>
<keyword evidence="2" id="KW-0812">Transmembrane</keyword>
<feature type="transmembrane region" description="Helical" evidence="2">
    <location>
        <begin position="146"/>
        <end position="162"/>
    </location>
</feature>
<dbReference type="Gene3D" id="1.20.1070.10">
    <property type="entry name" value="Rhodopsin 7-helix transmembrane proteins"/>
    <property type="match status" value="1"/>
</dbReference>
<name>A0A285CKP3_9BACI</name>
<dbReference type="Pfam" id="PF02517">
    <property type="entry name" value="Rce1-like"/>
    <property type="match status" value="1"/>
</dbReference>
<dbReference type="RefSeq" id="WP_097157509.1">
    <property type="nucleotide sequence ID" value="NZ_JBEPMQ010000001.1"/>
</dbReference>